<dbReference type="EMBL" id="BART01000514">
    <property type="protein sequence ID" value="GAG73152.1"/>
    <property type="molecule type" value="Genomic_DNA"/>
</dbReference>
<gene>
    <name evidence="1" type="ORF">S01H4_02384</name>
</gene>
<accession>X1AV45</accession>
<dbReference type="AlphaFoldDB" id="X1AV45"/>
<protein>
    <submittedName>
        <fullName evidence="1">Uncharacterized protein</fullName>
    </submittedName>
</protein>
<comment type="caution">
    <text evidence="1">The sequence shown here is derived from an EMBL/GenBank/DDBJ whole genome shotgun (WGS) entry which is preliminary data.</text>
</comment>
<proteinExistence type="predicted"/>
<evidence type="ECO:0000313" key="1">
    <source>
        <dbReference type="EMBL" id="GAG73152.1"/>
    </source>
</evidence>
<sequence>EPKINPPELMQRIRKSQVEFIPQWSNLRYWFPEKFLPILSKTWGLVNSLPHETRNILLIPLLKATRYFLI</sequence>
<name>X1AV45_9ZZZZ</name>
<feature type="non-terminal residue" evidence="1">
    <location>
        <position position="1"/>
    </location>
</feature>
<organism evidence="1">
    <name type="scientific">marine sediment metagenome</name>
    <dbReference type="NCBI Taxonomy" id="412755"/>
    <lineage>
        <taxon>unclassified sequences</taxon>
        <taxon>metagenomes</taxon>
        <taxon>ecological metagenomes</taxon>
    </lineage>
</organism>
<reference evidence="1" key="1">
    <citation type="journal article" date="2014" name="Front. Microbiol.">
        <title>High frequency of phylogenetically diverse reductive dehalogenase-homologous genes in deep subseafloor sedimentary metagenomes.</title>
        <authorList>
            <person name="Kawai M."/>
            <person name="Futagami T."/>
            <person name="Toyoda A."/>
            <person name="Takaki Y."/>
            <person name="Nishi S."/>
            <person name="Hori S."/>
            <person name="Arai W."/>
            <person name="Tsubouchi T."/>
            <person name="Morono Y."/>
            <person name="Uchiyama I."/>
            <person name="Ito T."/>
            <person name="Fujiyama A."/>
            <person name="Inagaki F."/>
            <person name="Takami H."/>
        </authorList>
    </citation>
    <scope>NUCLEOTIDE SEQUENCE</scope>
    <source>
        <strain evidence="1">Expedition CK06-06</strain>
    </source>
</reference>